<dbReference type="EMBL" id="CP037452">
    <property type="protein sequence ID" value="QDV49690.1"/>
    <property type="molecule type" value="Genomic_DNA"/>
</dbReference>
<dbReference type="OrthoDB" id="290290at2"/>
<protein>
    <submittedName>
        <fullName evidence="2">Uncharacterized protein</fullName>
    </submittedName>
</protein>
<proteinExistence type="predicted"/>
<dbReference type="RefSeq" id="WP_145307645.1">
    <property type="nucleotide sequence ID" value="NZ_CP037452.1"/>
</dbReference>
<evidence type="ECO:0000313" key="3">
    <source>
        <dbReference type="Proteomes" id="UP000318313"/>
    </source>
</evidence>
<reference evidence="2 3" key="1">
    <citation type="submission" date="2019-03" db="EMBL/GenBank/DDBJ databases">
        <title>Deep-cultivation of Planctomycetes and their phenomic and genomic characterization uncovers novel biology.</title>
        <authorList>
            <person name="Wiegand S."/>
            <person name="Jogler M."/>
            <person name="Boedeker C."/>
            <person name="Pinto D."/>
            <person name="Vollmers J."/>
            <person name="Rivas-Marin E."/>
            <person name="Kohn T."/>
            <person name="Peeters S.H."/>
            <person name="Heuer A."/>
            <person name="Rast P."/>
            <person name="Oberbeckmann S."/>
            <person name="Bunk B."/>
            <person name="Jeske O."/>
            <person name="Meyerdierks A."/>
            <person name="Storesund J.E."/>
            <person name="Kallscheuer N."/>
            <person name="Luecker S."/>
            <person name="Lage O.M."/>
            <person name="Pohl T."/>
            <person name="Merkel B.J."/>
            <person name="Hornburger P."/>
            <person name="Mueller R.-W."/>
            <person name="Bruemmer F."/>
            <person name="Labrenz M."/>
            <person name="Spormann A.M."/>
            <person name="Op den Camp H."/>
            <person name="Overmann J."/>
            <person name="Amann R."/>
            <person name="Jetten M.S.M."/>
            <person name="Mascher T."/>
            <person name="Medema M.H."/>
            <person name="Devos D.P."/>
            <person name="Kaster A.-K."/>
            <person name="Ovreas L."/>
            <person name="Rohde M."/>
            <person name="Galperin M.Y."/>
            <person name="Jogler C."/>
        </authorList>
    </citation>
    <scope>NUCLEOTIDE SEQUENCE [LARGE SCALE GENOMIC DNA]</scope>
    <source>
        <strain evidence="2 3">Enr17</strain>
    </source>
</reference>
<keyword evidence="3" id="KW-1185">Reference proteome</keyword>
<organism evidence="2 3">
    <name type="scientific">Gimesia fumaroli</name>
    <dbReference type="NCBI Taxonomy" id="2527976"/>
    <lineage>
        <taxon>Bacteria</taxon>
        <taxon>Pseudomonadati</taxon>
        <taxon>Planctomycetota</taxon>
        <taxon>Planctomycetia</taxon>
        <taxon>Planctomycetales</taxon>
        <taxon>Planctomycetaceae</taxon>
        <taxon>Gimesia</taxon>
    </lineage>
</organism>
<name>A0A518I9B6_9PLAN</name>
<dbReference type="AlphaFoldDB" id="A0A518I9B6"/>
<evidence type="ECO:0000313" key="2">
    <source>
        <dbReference type="EMBL" id="QDV49690.1"/>
    </source>
</evidence>
<sequence length="121" mass="13165" precursor="true">MTGHLMFGKKLLCCFTLVLLMTVLTACGGPAAAPQAEHTRNEVAQKSVEEFVASAKKNPKNAAQNLSVLMESLEAYASEYEGPYIQLRDTAKELQSLYQSSAAKDKIEAQLDALKQQAESL</sequence>
<gene>
    <name evidence="2" type="ORF">Enr17x_17110</name>
</gene>
<dbReference type="KEGG" id="gfm:Enr17x_17110"/>
<feature type="signal peptide" evidence="1">
    <location>
        <begin position="1"/>
        <end position="26"/>
    </location>
</feature>
<feature type="chain" id="PRO_5022118809" evidence="1">
    <location>
        <begin position="27"/>
        <end position="121"/>
    </location>
</feature>
<accession>A0A518I9B6</accession>
<dbReference type="Proteomes" id="UP000318313">
    <property type="component" value="Chromosome"/>
</dbReference>
<evidence type="ECO:0000256" key="1">
    <source>
        <dbReference type="SAM" id="SignalP"/>
    </source>
</evidence>
<keyword evidence="1" id="KW-0732">Signal</keyword>